<dbReference type="GeneID" id="30412677"/>
<evidence type="ECO:0000313" key="2">
    <source>
        <dbReference type="Proteomes" id="UP000094707"/>
    </source>
</evidence>
<accession>A0A1D3L4A2</accession>
<sequence length="363" mass="43472">MVEKILYLMHVDWDWIKQRPHFIAESLSHFYELEVVCQRSLRRSKDLTKKDNVVHVTPMFNIPFYNTKLLYPVNKFYGKIYINYLLKKYDPDYIWITFPLLYDYVPSNSKYKIIYDCMDNAAAFDLNENLKLKVLELEKSLIKEAYLIFVSANNLATNLNKIHECKNKMFLIRNAFGGQILETKEYDGIVNKKTYKIGYIGGVHSWFDFETVEYTLKKIKNIEYHIIGPVSEDIIKSHHHKRIKFYGSIKHCDLYSYVHDFDCMIMPFKITDLILSVDPVKIYEYINYNKPIISVFYDELNRFSPYVYFYSTKEEVTQILQTMVKNGFEKKYSNTQRIKFLKDNSWNTRISEINEHLNIMRSK</sequence>
<dbReference type="EMBL" id="LT607756">
    <property type="protein sequence ID" value="SCG86388.1"/>
    <property type="molecule type" value="Genomic_DNA"/>
</dbReference>
<dbReference type="AlphaFoldDB" id="A0A1D3L4A2"/>
<keyword evidence="2" id="KW-1185">Reference proteome</keyword>
<dbReference type="SUPFAM" id="SSF53756">
    <property type="entry name" value="UDP-Glycosyltransferase/glycogen phosphorylase"/>
    <property type="match status" value="1"/>
</dbReference>
<evidence type="ECO:0008006" key="3">
    <source>
        <dbReference type="Google" id="ProtNLM"/>
    </source>
</evidence>
<dbReference type="RefSeq" id="WP_071907457.1">
    <property type="nucleotide sequence ID" value="NZ_LT607756.1"/>
</dbReference>
<gene>
    <name evidence="1" type="ORF">MCBB_1839</name>
</gene>
<proteinExistence type="predicted"/>
<dbReference type="STRING" id="118062.MCBB_1839"/>
<name>A0A1D3L4A2_9EURY</name>
<organism evidence="1 2">
    <name type="scientific">Methanobacterium congolense</name>
    <dbReference type="NCBI Taxonomy" id="118062"/>
    <lineage>
        <taxon>Archaea</taxon>
        <taxon>Methanobacteriati</taxon>
        <taxon>Methanobacteriota</taxon>
        <taxon>Methanomada group</taxon>
        <taxon>Methanobacteria</taxon>
        <taxon>Methanobacteriales</taxon>
        <taxon>Methanobacteriaceae</taxon>
        <taxon>Methanobacterium</taxon>
    </lineage>
</organism>
<dbReference type="Gene3D" id="3.40.50.2000">
    <property type="entry name" value="Glycogen Phosphorylase B"/>
    <property type="match status" value="1"/>
</dbReference>
<protein>
    <recommendedName>
        <fullName evidence="3">Glycosyltransferase</fullName>
    </recommendedName>
</protein>
<dbReference type="OrthoDB" id="132546at2157"/>
<reference evidence="1 2" key="1">
    <citation type="submission" date="2016-08" db="EMBL/GenBank/DDBJ databases">
        <authorList>
            <person name="Seilhamer J.J."/>
        </authorList>
    </citation>
    <scope>NUCLEOTIDE SEQUENCE [LARGE SCALE GENOMIC DNA]</scope>
    <source>
        <strain evidence="1">Buetzberg</strain>
    </source>
</reference>
<dbReference type="PATRIC" id="fig|129848.4.peg.1878"/>
<dbReference type="KEGG" id="mcub:MCBB_1839"/>
<dbReference type="Proteomes" id="UP000094707">
    <property type="component" value="Chromosome I"/>
</dbReference>
<evidence type="ECO:0000313" key="1">
    <source>
        <dbReference type="EMBL" id="SCG86388.1"/>
    </source>
</evidence>